<dbReference type="AlphaFoldDB" id="A0A368F9P8"/>
<dbReference type="Gene3D" id="2.10.70.10">
    <property type="entry name" value="Complement Module, domain 1"/>
    <property type="match status" value="1"/>
</dbReference>
<dbReference type="CDD" id="cd00033">
    <property type="entry name" value="CCP"/>
    <property type="match status" value="1"/>
</dbReference>
<dbReference type="InterPro" id="IPR035976">
    <property type="entry name" value="Sushi/SCR/CCP_sf"/>
</dbReference>
<dbReference type="EMBL" id="JOJR01002266">
    <property type="protein sequence ID" value="RCN28874.1"/>
    <property type="molecule type" value="Genomic_DNA"/>
</dbReference>
<evidence type="ECO:0000256" key="1">
    <source>
        <dbReference type="ARBA" id="ARBA00023157"/>
    </source>
</evidence>
<feature type="domain" description="Sushi" evidence="3">
    <location>
        <begin position="21"/>
        <end position="75"/>
    </location>
</feature>
<dbReference type="SUPFAM" id="SSF57535">
    <property type="entry name" value="Complement control module/SCR domain"/>
    <property type="match status" value="1"/>
</dbReference>
<comment type="caution">
    <text evidence="4">The sequence shown here is derived from an EMBL/GenBank/DDBJ whole genome shotgun (WGS) entry which is preliminary data.</text>
</comment>
<evidence type="ECO:0000313" key="4">
    <source>
        <dbReference type="EMBL" id="RCN28874.1"/>
    </source>
</evidence>
<dbReference type="InterPro" id="IPR000436">
    <property type="entry name" value="Sushi_SCR_CCP_dom"/>
</dbReference>
<organism evidence="4 5">
    <name type="scientific">Ancylostoma caninum</name>
    <name type="common">Dog hookworm</name>
    <dbReference type="NCBI Taxonomy" id="29170"/>
    <lineage>
        <taxon>Eukaryota</taxon>
        <taxon>Metazoa</taxon>
        <taxon>Ecdysozoa</taxon>
        <taxon>Nematoda</taxon>
        <taxon>Chromadorea</taxon>
        <taxon>Rhabditida</taxon>
        <taxon>Rhabditina</taxon>
        <taxon>Rhabditomorpha</taxon>
        <taxon>Strongyloidea</taxon>
        <taxon>Ancylostomatidae</taxon>
        <taxon>Ancylostomatinae</taxon>
        <taxon>Ancylostoma</taxon>
    </lineage>
</organism>
<keyword evidence="5" id="KW-1185">Reference proteome</keyword>
<feature type="chain" id="PRO_5016984043" description="Sushi domain-containing protein" evidence="2">
    <location>
        <begin position="20"/>
        <end position="160"/>
    </location>
</feature>
<evidence type="ECO:0000313" key="5">
    <source>
        <dbReference type="Proteomes" id="UP000252519"/>
    </source>
</evidence>
<keyword evidence="1" id="KW-1015">Disulfide bond</keyword>
<gene>
    <name evidence="4" type="ORF">ANCCAN_25380</name>
</gene>
<keyword evidence="2" id="KW-0732">Signal</keyword>
<dbReference type="Proteomes" id="UP000252519">
    <property type="component" value="Unassembled WGS sequence"/>
</dbReference>
<reference evidence="4 5" key="1">
    <citation type="submission" date="2014-10" db="EMBL/GenBank/DDBJ databases">
        <title>Draft genome of the hookworm Ancylostoma caninum.</title>
        <authorList>
            <person name="Mitreva M."/>
        </authorList>
    </citation>
    <scope>NUCLEOTIDE SEQUENCE [LARGE SCALE GENOMIC DNA]</scope>
    <source>
        <strain evidence="4 5">Baltimore</strain>
    </source>
</reference>
<sequence length="160" mass="16453">MSLLIAAVFALFFAPRTKAYCYNLPAPIGATLSNYGPGYNGMTVTATCYNGGYMIGPNTLTCTFGNWQPPSFGRCSQNQIGAQPFYNNNQYQGQNGFPIGTGTGQNGFPIGTGTGQNGFPIGTGSGGVGPVINSNGPIGSGVGNIPYQPLYQGGFAAKNA</sequence>
<dbReference type="OrthoDB" id="6480633at2759"/>
<protein>
    <recommendedName>
        <fullName evidence="3">Sushi domain-containing protein</fullName>
    </recommendedName>
</protein>
<dbReference type="SMART" id="SM00032">
    <property type="entry name" value="CCP"/>
    <property type="match status" value="1"/>
</dbReference>
<evidence type="ECO:0000256" key="2">
    <source>
        <dbReference type="SAM" id="SignalP"/>
    </source>
</evidence>
<evidence type="ECO:0000259" key="3">
    <source>
        <dbReference type="SMART" id="SM00032"/>
    </source>
</evidence>
<name>A0A368F9P8_ANCCA</name>
<feature type="signal peptide" evidence="2">
    <location>
        <begin position="1"/>
        <end position="19"/>
    </location>
</feature>
<accession>A0A368F9P8</accession>
<proteinExistence type="predicted"/>